<dbReference type="AlphaFoldDB" id="A0A815SPI3"/>
<evidence type="ECO:0000256" key="1">
    <source>
        <dbReference type="SAM" id="MobiDB-lite"/>
    </source>
</evidence>
<gene>
    <name evidence="2" type="ORF">XAT740_LOCUS39182</name>
</gene>
<comment type="caution">
    <text evidence="2">The sequence shown here is derived from an EMBL/GenBank/DDBJ whole genome shotgun (WGS) entry which is preliminary data.</text>
</comment>
<name>A0A815SPI3_ADIRI</name>
<organism evidence="2 3">
    <name type="scientific">Adineta ricciae</name>
    <name type="common">Rotifer</name>
    <dbReference type="NCBI Taxonomy" id="249248"/>
    <lineage>
        <taxon>Eukaryota</taxon>
        <taxon>Metazoa</taxon>
        <taxon>Spiralia</taxon>
        <taxon>Gnathifera</taxon>
        <taxon>Rotifera</taxon>
        <taxon>Eurotatoria</taxon>
        <taxon>Bdelloidea</taxon>
        <taxon>Adinetida</taxon>
        <taxon>Adinetidae</taxon>
        <taxon>Adineta</taxon>
    </lineage>
</organism>
<feature type="compositionally biased region" description="Polar residues" evidence="1">
    <location>
        <begin position="70"/>
        <end position="79"/>
    </location>
</feature>
<feature type="region of interest" description="Disordered" evidence="1">
    <location>
        <begin position="63"/>
        <end position="90"/>
    </location>
</feature>
<dbReference type="Proteomes" id="UP000663828">
    <property type="component" value="Unassembled WGS sequence"/>
</dbReference>
<sequence length="370" mass="41765">MDKSNLTYNTTNNLWTITETWKPTTNQVGSQIYCAVATDSVAIQSDFFCSTFLVIAIVDDISDDNDSNNTGGPSMNYSRQELRSQQRPQQVLPQHQPLLQTLQVLHQHHQVRPTPQVPRQRRQVQRARQALRQHRQLQPQKQRNLCSFPRSIRLLFYENLVEQRPQHHQHPLRLPQKQQLIIPISTKDNSGLLGLGRGLGLPLGLAFIALTSFGLHRGSAALLGFDSHYKFFSRPGSSINQVGSLEKLTDTTDKNLNSQIGLDEYNLEEIHIINETMTNEQTNTQNETLRDLQSLSVDSQINSLSPTEPFTNKQTLSTNEQELLPKANSFATVSISDFELNNLDKTPSPPPTFSIKTFGFTSDLPTARGQ</sequence>
<accession>A0A815SPI3</accession>
<evidence type="ECO:0000313" key="3">
    <source>
        <dbReference type="Proteomes" id="UP000663828"/>
    </source>
</evidence>
<feature type="compositionally biased region" description="Basic residues" evidence="1">
    <location>
        <begin position="119"/>
        <end position="135"/>
    </location>
</feature>
<feature type="region of interest" description="Disordered" evidence="1">
    <location>
        <begin position="107"/>
        <end position="140"/>
    </location>
</feature>
<keyword evidence="3" id="KW-1185">Reference proteome</keyword>
<reference evidence="2" key="1">
    <citation type="submission" date="2021-02" db="EMBL/GenBank/DDBJ databases">
        <authorList>
            <person name="Nowell W R."/>
        </authorList>
    </citation>
    <scope>NUCLEOTIDE SEQUENCE</scope>
</reference>
<evidence type="ECO:0000313" key="2">
    <source>
        <dbReference type="EMBL" id="CAF1492746.1"/>
    </source>
</evidence>
<proteinExistence type="predicted"/>
<protein>
    <submittedName>
        <fullName evidence="2">Uncharacterized protein</fullName>
    </submittedName>
</protein>
<dbReference type="EMBL" id="CAJNOR010004314">
    <property type="protein sequence ID" value="CAF1492746.1"/>
    <property type="molecule type" value="Genomic_DNA"/>
</dbReference>